<dbReference type="AlphaFoldDB" id="A0A517NU82"/>
<dbReference type="OrthoDB" id="274571at2"/>
<dbReference type="RefSeq" id="WP_145418411.1">
    <property type="nucleotide sequence ID" value="NZ_CP036526.1"/>
</dbReference>
<evidence type="ECO:0000313" key="3">
    <source>
        <dbReference type="Proteomes" id="UP000319817"/>
    </source>
</evidence>
<reference evidence="2 3" key="1">
    <citation type="submission" date="2019-02" db="EMBL/GenBank/DDBJ databases">
        <title>Deep-cultivation of Planctomycetes and their phenomic and genomic characterization uncovers novel biology.</title>
        <authorList>
            <person name="Wiegand S."/>
            <person name="Jogler M."/>
            <person name="Boedeker C."/>
            <person name="Pinto D."/>
            <person name="Vollmers J."/>
            <person name="Rivas-Marin E."/>
            <person name="Kohn T."/>
            <person name="Peeters S.H."/>
            <person name="Heuer A."/>
            <person name="Rast P."/>
            <person name="Oberbeckmann S."/>
            <person name="Bunk B."/>
            <person name="Jeske O."/>
            <person name="Meyerdierks A."/>
            <person name="Storesund J.E."/>
            <person name="Kallscheuer N."/>
            <person name="Luecker S."/>
            <person name="Lage O.M."/>
            <person name="Pohl T."/>
            <person name="Merkel B.J."/>
            <person name="Hornburger P."/>
            <person name="Mueller R.-W."/>
            <person name="Bruemmer F."/>
            <person name="Labrenz M."/>
            <person name="Spormann A.M."/>
            <person name="Op den Camp H."/>
            <person name="Overmann J."/>
            <person name="Amann R."/>
            <person name="Jetten M.S.M."/>
            <person name="Mascher T."/>
            <person name="Medema M.H."/>
            <person name="Devos D.P."/>
            <person name="Kaster A.-K."/>
            <person name="Ovreas L."/>
            <person name="Rohde M."/>
            <person name="Galperin M.Y."/>
            <person name="Jogler C."/>
        </authorList>
    </citation>
    <scope>NUCLEOTIDE SEQUENCE [LARGE SCALE GENOMIC DNA]</scope>
    <source>
        <strain evidence="2 3">K23_9</strain>
    </source>
</reference>
<protein>
    <submittedName>
        <fullName evidence="2">Uncharacterized protein</fullName>
    </submittedName>
</protein>
<dbReference type="EMBL" id="CP036526">
    <property type="protein sequence ID" value="QDT10685.1"/>
    <property type="molecule type" value="Genomic_DNA"/>
</dbReference>
<organism evidence="2 3">
    <name type="scientific">Stieleria marina</name>
    <dbReference type="NCBI Taxonomy" id="1930275"/>
    <lineage>
        <taxon>Bacteria</taxon>
        <taxon>Pseudomonadati</taxon>
        <taxon>Planctomycetota</taxon>
        <taxon>Planctomycetia</taxon>
        <taxon>Pirellulales</taxon>
        <taxon>Pirellulaceae</taxon>
        <taxon>Stieleria</taxon>
    </lineage>
</organism>
<accession>A0A517NU82</accession>
<feature type="compositionally biased region" description="Basic and acidic residues" evidence="1">
    <location>
        <begin position="79"/>
        <end position="93"/>
    </location>
</feature>
<evidence type="ECO:0000313" key="2">
    <source>
        <dbReference type="EMBL" id="QDT10685.1"/>
    </source>
</evidence>
<feature type="region of interest" description="Disordered" evidence="1">
    <location>
        <begin position="67"/>
        <end position="121"/>
    </location>
</feature>
<name>A0A517NU82_9BACT</name>
<sequence>MALDYIQPVVQVRKVAKLLELVTIRVKRGEIPETLESSREIEETGLEISPPSVITVSRGDCFATGKTVRDELSNSNGDPIERTATRRDRDHFGAGDSTNPRQGGGKKHTRQISTSEPTGGS</sequence>
<evidence type="ECO:0000256" key="1">
    <source>
        <dbReference type="SAM" id="MobiDB-lite"/>
    </source>
</evidence>
<proteinExistence type="predicted"/>
<gene>
    <name evidence="2" type="ORF">K239x_26430</name>
</gene>
<feature type="compositionally biased region" description="Polar residues" evidence="1">
    <location>
        <begin position="111"/>
        <end position="121"/>
    </location>
</feature>
<dbReference type="Proteomes" id="UP000319817">
    <property type="component" value="Chromosome"/>
</dbReference>
<keyword evidence="3" id="KW-1185">Reference proteome</keyword>